<dbReference type="EMBL" id="MK072388">
    <property type="protein sequence ID" value="AYV83335.1"/>
    <property type="molecule type" value="Genomic_DNA"/>
</dbReference>
<accession>A0A3G5A7X7</accession>
<reference evidence="1" key="1">
    <citation type="submission" date="2018-10" db="EMBL/GenBank/DDBJ databases">
        <title>Hidden diversity of soil giant viruses.</title>
        <authorList>
            <person name="Schulz F."/>
            <person name="Alteio L."/>
            <person name="Goudeau D."/>
            <person name="Ryan E.M."/>
            <person name="Malmstrom R.R."/>
            <person name="Blanchard J."/>
            <person name="Woyke T."/>
        </authorList>
    </citation>
    <scope>NUCLEOTIDE SEQUENCE</scope>
    <source>
        <strain evidence="1">HYV1</strain>
    </source>
</reference>
<organism evidence="1">
    <name type="scientific">Hyperionvirus sp</name>
    <dbReference type="NCBI Taxonomy" id="2487770"/>
    <lineage>
        <taxon>Viruses</taxon>
        <taxon>Varidnaviria</taxon>
        <taxon>Bamfordvirae</taxon>
        <taxon>Nucleocytoviricota</taxon>
        <taxon>Megaviricetes</taxon>
        <taxon>Imitervirales</taxon>
        <taxon>Mimiviridae</taxon>
        <taxon>Klosneuvirinae</taxon>
    </lineage>
</organism>
<protein>
    <submittedName>
        <fullName evidence="1">Uncharacterized protein</fullName>
    </submittedName>
</protein>
<proteinExistence type="predicted"/>
<evidence type="ECO:0000313" key="1">
    <source>
        <dbReference type="EMBL" id="AYV83335.1"/>
    </source>
</evidence>
<sequence length="47" mass="5552">MSEDKIVIDALEDLSTIRNTLNYLEQYGIMLHFEKLKFLIIEGSFIF</sequence>
<gene>
    <name evidence="1" type="ORF">Hyperionvirus6_16</name>
</gene>
<name>A0A3G5A7X7_9VIRU</name>